<evidence type="ECO:0000256" key="2">
    <source>
        <dbReference type="ARBA" id="ARBA00007400"/>
    </source>
</evidence>
<dbReference type="GO" id="GO:0005886">
    <property type="term" value="C:plasma membrane"/>
    <property type="evidence" value="ECO:0007669"/>
    <property type="project" value="UniProtKB-SubCell"/>
</dbReference>
<dbReference type="PANTHER" id="PTHR40074:SF2">
    <property type="entry name" value="O-ACETYLTRANSFERASE WECH"/>
    <property type="match status" value="1"/>
</dbReference>
<feature type="domain" description="Acyltransferase 3" evidence="8">
    <location>
        <begin position="23"/>
        <end position="313"/>
    </location>
</feature>
<evidence type="ECO:0000313" key="9">
    <source>
        <dbReference type="EMBL" id="KPL78025.1"/>
    </source>
</evidence>
<dbReference type="EMBL" id="LGHJ01000007">
    <property type="protein sequence ID" value="KPL78025.1"/>
    <property type="molecule type" value="Genomic_DNA"/>
</dbReference>
<protein>
    <recommendedName>
        <fullName evidence="8">Acyltransferase 3 domain-containing protein</fullName>
    </recommendedName>
</protein>
<evidence type="ECO:0000256" key="6">
    <source>
        <dbReference type="ARBA" id="ARBA00023136"/>
    </source>
</evidence>
<reference evidence="9 10" key="1">
    <citation type="submission" date="2015-07" db="EMBL/GenBank/DDBJ databases">
        <title>Draft genome of Bellilinea caldifistulae DSM 17877.</title>
        <authorList>
            <person name="Hemp J."/>
            <person name="Ward L.M."/>
            <person name="Pace L.A."/>
            <person name="Fischer W.W."/>
        </authorList>
    </citation>
    <scope>NUCLEOTIDE SEQUENCE [LARGE SCALE GENOMIC DNA]</scope>
    <source>
        <strain evidence="9 10">GOMI-1</strain>
    </source>
</reference>
<keyword evidence="4 7" id="KW-0812">Transmembrane</keyword>
<evidence type="ECO:0000313" key="10">
    <source>
        <dbReference type="Proteomes" id="UP000050514"/>
    </source>
</evidence>
<feature type="transmembrane region" description="Helical" evidence="7">
    <location>
        <begin position="205"/>
        <end position="222"/>
    </location>
</feature>
<dbReference type="PANTHER" id="PTHR40074">
    <property type="entry name" value="O-ACETYLTRANSFERASE WECH"/>
    <property type="match status" value="1"/>
</dbReference>
<feature type="transmembrane region" description="Helical" evidence="7">
    <location>
        <begin position="234"/>
        <end position="252"/>
    </location>
</feature>
<proteinExistence type="inferred from homology"/>
<feature type="transmembrane region" description="Helical" evidence="7">
    <location>
        <begin position="273"/>
        <end position="295"/>
    </location>
</feature>
<dbReference type="AlphaFoldDB" id="A0A0P6XS03"/>
<feature type="transmembrane region" description="Helical" evidence="7">
    <location>
        <begin position="171"/>
        <end position="193"/>
    </location>
</feature>
<dbReference type="Pfam" id="PF01757">
    <property type="entry name" value="Acyl_transf_3"/>
    <property type="match status" value="1"/>
</dbReference>
<accession>A0A0P6XS03</accession>
<evidence type="ECO:0000256" key="1">
    <source>
        <dbReference type="ARBA" id="ARBA00004651"/>
    </source>
</evidence>
<name>A0A0P6XS03_9CHLR</name>
<dbReference type="STRING" id="360411.AC812_02070"/>
<feature type="transmembrane region" description="Helical" evidence="7">
    <location>
        <begin position="72"/>
        <end position="90"/>
    </location>
</feature>
<feature type="transmembrane region" description="Helical" evidence="7">
    <location>
        <begin position="110"/>
        <end position="130"/>
    </location>
</feature>
<evidence type="ECO:0000256" key="4">
    <source>
        <dbReference type="ARBA" id="ARBA00022692"/>
    </source>
</evidence>
<comment type="caution">
    <text evidence="9">The sequence shown here is derived from an EMBL/GenBank/DDBJ whole genome shotgun (WGS) entry which is preliminary data.</text>
</comment>
<dbReference type="GO" id="GO:0009246">
    <property type="term" value="P:enterobacterial common antigen biosynthetic process"/>
    <property type="evidence" value="ECO:0007669"/>
    <property type="project" value="TreeGrafter"/>
</dbReference>
<evidence type="ECO:0000259" key="8">
    <source>
        <dbReference type="Pfam" id="PF01757"/>
    </source>
</evidence>
<evidence type="ECO:0000256" key="5">
    <source>
        <dbReference type="ARBA" id="ARBA00022989"/>
    </source>
</evidence>
<evidence type="ECO:0000256" key="3">
    <source>
        <dbReference type="ARBA" id="ARBA00022475"/>
    </source>
</evidence>
<dbReference type="GO" id="GO:0016413">
    <property type="term" value="F:O-acetyltransferase activity"/>
    <property type="evidence" value="ECO:0007669"/>
    <property type="project" value="TreeGrafter"/>
</dbReference>
<feature type="transmembrane region" description="Helical" evidence="7">
    <location>
        <begin position="137"/>
        <end position="159"/>
    </location>
</feature>
<keyword evidence="10" id="KW-1185">Reference proteome</keyword>
<evidence type="ECO:0000256" key="7">
    <source>
        <dbReference type="SAM" id="Phobius"/>
    </source>
</evidence>
<dbReference type="InterPro" id="IPR002656">
    <property type="entry name" value="Acyl_transf_3_dom"/>
</dbReference>
<keyword evidence="6 7" id="KW-0472">Membrane</keyword>
<comment type="similarity">
    <text evidence="2">Belongs to the acyltransferase 3 family.</text>
</comment>
<keyword evidence="5 7" id="KW-1133">Transmembrane helix</keyword>
<keyword evidence="3" id="KW-1003">Cell membrane</keyword>
<feature type="transmembrane region" description="Helical" evidence="7">
    <location>
        <begin position="301"/>
        <end position="322"/>
    </location>
</feature>
<comment type="subcellular location">
    <subcellularLocation>
        <location evidence="1">Cell membrane</location>
        <topology evidence="1">Multi-pass membrane protein</topology>
    </subcellularLocation>
</comment>
<feature type="transmembrane region" description="Helical" evidence="7">
    <location>
        <begin position="32"/>
        <end position="52"/>
    </location>
</feature>
<gene>
    <name evidence="9" type="ORF">AC812_02070</name>
</gene>
<organism evidence="9 10">
    <name type="scientific">Bellilinea caldifistulae</name>
    <dbReference type="NCBI Taxonomy" id="360411"/>
    <lineage>
        <taxon>Bacteria</taxon>
        <taxon>Bacillati</taxon>
        <taxon>Chloroflexota</taxon>
        <taxon>Anaerolineae</taxon>
        <taxon>Anaerolineales</taxon>
        <taxon>Anaerolineaceae</taxon>
        <taxon>Bellilinea</taxon>
    </lineage>
</organism>
<sequence>MFSWSNRYPISIPIEALASSPSFYFLRAVEQVVVFSIPAFIFVSGYFAAFLAGRHTSKFNFKQTFTRIRGLLIPYLIWSIFFLGLGLVEGKSFSPGRILTNLLIGSTTPAYYYVPLIIQLYLIAPLLIFAARKNWKVLLIVTGLIQVFIHLPVTLSLWGFQGELIQSLPQIPKWIFITRVFWFSAGIVAGLHLSKFKPSLQRMNTVFGLASIFFLIAGFIEWEVFKGPLQSRETIIDGFYQIAILLFFLSLGDQIKLPFNKTFNFLSAKSFGIYLAHVPVMEIFARGIYLFTPWILPNHLLFFALIFIAGLGIPLLGMQIIFSTKLRPIYGYLFG</sequence>
<dbReference type="Proteomes" id="UP000050514">
    <property type="component" value="Unassembled WGS sequence"/>
</dbReference>